<sequence length="119" mass="13135">MHATSSMSAANVAFELQKPVQGTTHSPLLCDEGRYPSFFCLHSAAGSGRPSGVFIRSKNVRLENGCHHDVDRRLLSYAAILNSIRNKPCRAYWCTITGVRNCTLKCSTARHNLIALTRT</sequence>
<comment type="caution">
    <text evidence="1">The sequence shown here is derived from an EMBL/GenBank/DDBJ whole genome shotgun (WGS) entry which is preliminary data.</text>
</comment>
<reference evidence="1 2" key="1">
    <citation type="journal article" date="2023" name="Arcadia Sci">
        <title>De novo assembly of a long-read Amblyomma americanum tick genome.</title>
        <authorList>
            <person name="Chou S."/>
            <person name="Poskanzer K.E."/>
            <person name="Rollins M."/>
            <person name="Thuy-Boun P.S."/>
        </authorList>
    </citation>
    <scope>NUCLEOTIDE SEQUENCE [LARGE SCALE GENOMIC DNA]</scope>
    <source>
        <strain evidence="1">F_SG_1</strain>
        <tissue evidence="1">Salivary glands</tissue>
    </source>
</reference>
<name>A0AAQ4FPM8_AMBAM</name>
<accession>A0AAQ4FPM8</accession>
<organism evidence="1 2">
    <name type="scientific">Amblyomma americanum</name>
    <name type="common">Lone star tick</name>
    <dbReference type="NCBI Taxonomy" id="6943"/>
    <lineage>
        <taxon>Eukaryota</taxon>
        <taxon>Metazoa</taxon>
        <taxon>Ecdysozoa</taxon>
        <taxon>Arthropoda</taxon>
        <taxon>Chelicerata</taxon>
        <taxon>Arachnida</taxon>
        <taxon>Acari</taxon>
        <taxon>Parasitiformes</taxon>
        <taxon>Ixodida</taxon>
        <taxon>Ixodoidea</taxon>
        <taxon>Ixodidae</taxon>
        <taxon>Amblyomminae</taxon>
        <taxon>Amblyomma</taxon>
    </lineage>
</organism>
<protein>
    <submittedName>
        <fullName evidence="1">Uncharacterized protein</fullName>
    </submittedName>
</protein>
<evidence type="ECO:0000313" key="1">
    <source>
        <dbReference type="EMBL" id="KAK8789036.1"/>
    </source>
</evidence>
<dbReference type="AlphaFoldDB" id="A0AAQ4FPM8"/>
<gene>
    <name evidence="1" type="ORF">V5799_021189</name>
</gene>
<evidence type="ECO:0000313" key="2">
    <source>
        <dbReference type="Proteomes" id="UP001321473"/>
    </source>
</evidence>
<dbReference type="Proteomes" id="UP001321473">
    <property type="component" value="Unassembled WGS sequence"/>
</dbReference>
<dbReference type="EMBL" id="JARKHS020000218">
    <property type="protein sequence ID" value="KAK8789036.1"/>
    <property type="molecule type" value="Genomic_DNA"/>
</dbReference>
<proteinExistence type="predicted"/>
<keyword evidence="2" id="KW-1185">Reference proteome</keyword>